<keyword evidence="2" id="KW-1185">Reference proteome</keyword>
<organism evidence="1 2">
    <name type="scientific">Manihot esculenta</name>
    <name type="common">Cassava</name>
    <name type="synonym">Jatropha manihot</name>
    <dbReference type="NCBI Taxonomy" id="3983"/>
    <lineage>
        <taxon>Eukaryota</taxon>
        <taxon>Viridiplantae</taxon>
        <taxon>Streptophyta</taxon>
        <taxon>Embryophyta</taxon>
        <taxon>Tracheophyta</taxon>
        <taxon>Spermatophyta</taxon>
        <taxon>Magnoliopsida</taxon>
        <taxon>eudicotyledons</taxon>
        <taxon>Gunneridae</taxon>
        <taxon>Pentapetalae</taxon>
        <taxon>rosids</taxon>
        <taxon>fabids</taxon>
        <taxon>Malpighiales</taxon>
        <taxon>Euphorbiaceae</taxon>
        <taxon>Crotonoideae</taxon>
        <taxon>Manihoteae</taxon>
        <taxon>Manihot</taxon>
    </lineage>
</organism>
<dbReference type="EMBL" id="CM004402">
    <property type="protein sequence ID" value="KAG8635796.1"/>
    <property type="molecule type" value="Genomic_DNA"/>
</dbReference>
<proteinExistence type="predicted"/>
<evidence type="ECO:0000313" key="1">
    <source>
        <dbReference type="EMBL" id="KAG8635796.1"/>
    </source>
</evidence>
<sequence>MFDSFDFWSLCFLSDPFLFSPFSLFLFPFGFIFSDCFLLLYARVLKIYLFFYFFFLILLHVISTQCKDIHALVPVKFSVASLSCRLDSVSKFVVFIFFLFFLVAYVKLSVGLKWGSRLLAFFFFFQFLDSGSSNEGFSILFLMRFN</sequence>
<evidence type="ECO:0000313" key="2">
    <source>
        <dbReference type="Proteomes" id="UP000091857"/>
    </source>
</evidence>
<name>A0ACB7G7B0_MANES</name>
<accession>A0ACB7G7B0</accession>
<dbReference type="Proteomes" id="UP000091857">
    <property type="component" value="Chromosome 16"/>
</dbReference>
<comment type="caution">
    <text evidence="1">The sequence shown here is derived from an EMBL/GenBank/DDBJ whole genome shotgun (WGS) entry which is preliminary data.</text>
</comment>
<gene>
    <name evidence="1" type="ORF">MANES_16G070650v8</name>
</gene>
<protein>
    <submittedName>
        <fullName evidence="1">Uncharacterized protein</fullName>
    </submittedName>
</protein>
<reference evidence="2" key="1">
    <citation type="journal article" date="2016" name="Nat. Biotechnol.">
        <title>Sequencing wild and cultivated cassava and related species reveals extensive interspecific hybridization and genetic diversity.</title>
        <authorList>
            <person name="Bredeson J.V."/>
            <person name="Lyons J.B."/>
            <person name="Prochnik S.E."/>
            <person name="Wu G.A."/>
            <person name="Ha C.M."/>
            <person name="Edsinger-Gonzales E."/>
            <person name="Grimwood J."/>
            <person name="Schmutz J."/>
            <person name="Rabbi I.Y."/>
            <person name="Egesi C."/>
            <person name="Nauluvula P."/>
            <person name="Lebot V."/>
            <person name="Ndunguru J."/>
            <person name="Mkamilo G."/>
            <person name="Bart R.S."/>
            <person name="Setter T.L."/>
            <person name="Gleadow R.M."/>
            <person name="Kulakow P."/>
            <person name="Ferguson M.E."/>
            <person name="Rounsley S."/>
            <person name="Rokhsar D.S."/>
        </authorList>
    </citation>
    <scope>NUCLEOTIDE SEQUENCE [LARGE SCALE GENOMIC DNA]</scope>
    <source>
        <strain evidence="2">cv. AM560-2</strain>
    </source>
</reference>